<dbReference type="GeneID" id="31003253"/>
<dbReference type="STRING" id="1441469.A0A225AVZ6"/>
<dbReference type="EMBL" id="LFMY01000004">
    <property type="protein sequence ID" value="OKL61478.1"/>
    <property type="molecule type" value="Genomic_DNA"/>
</dbReference>
<feature type="compositionally biased region" description="Low complexity" evidence="1">
    <location>
        <begin position="491"/>
        <end position="510"/>
    </location>
</feature>
<keyword evidence="3" id="KW-1185">Reference proteome</keyword>
<feature type="compositionally biased region" description="Acidic residues" evidence="1">
    <location>
        <begin position="353"/>
        <end position="370"/>
    </location>
</feature>
<accession>A0A225AVZ6</accession>
<sequence>MTSREDQVLKPRDPSLEDENEWEEFGLTDVKILIPGKSRYANLLATSPENPVRVIGSLNEVEEEQRHLVLDDDYISKRIVIENVTHYAYGQHADGEIGVWVAGQAGWYSIVPAKGYRPMHNDMVEAVDLLYFLVDRHRNHRPRRKRRGGEPTFEYLCDEYVNHTHGICEDGDDSAEVFYKHHSFLLSQMVQGREDVQWNETEIFNHLAKKFPDEYERVLSLQQQQQKPDEDRTTENHDVPANMQIVNTEAISNTQADTIFGIITDLKEAGALAKRQLNLDLVVSTLRNQYEIESEEYARDLVIAHSELVLERMGQADFDWPKKAIFRELKQAAEDKADVRQIAITPLRPCMSLDEDSSSEHEDGDDDDDHDNSPRARRRRMRMSVLRPKLTSVSTKKAGKKTRGTTAVDDVGDITHLSEDSDAGAGDLETPSKTSRGHNLVRDPPPSATPINGRARSIALSDADSTSLVIRKTPLQETHQSANLSGPEAASSGHDNNGNNNNSNNSININNNGSSHIDNLPEDAWACSVQGCGKVILKASSKRSKELIHDHTLTHAEDTQTKLNLVFAEQRLNVNIGVDHLLRRIREFGTLDGVTADGSDVAAKRVRR</sequence>
<evidence type="ECO:0000313" key="2">
    <source>
        <dbReference type="EMBL" id="OKL61478.1"/>
    </source>
</evidence>
<feature type="region of interest" description="Disordered" evidence="1">
    <location>
        <begin position="474"/>
        <end position="510"/>
    </location>
</feature>
<reference evidence="2 3" key="1">
    <citation type="submission" date="2015-06" db="EMBL/GenBank/DDBJ databases">
        <title>Talaromyces atroroseus IBT 11181 draft genome.</title>
        <authorList>
            <person name="Rasmussen K.B."/>
            <person name="Rasmussen S."/>
            <person name="Petersen B."/>
            <person name="Sicheritz-Ponten T."/>
            <person name="Mortensen U.H."/>
            <person name="Thrane U."/>
        </authorList>
    </citation>
    <scope>NUCLEOTIDE SEQUENCE [LARGE SCALE GENOMIC DNA]</scope>
    <source>
        <strain evidence="2 3">IBT 11181</strain>
    </source>
</reference>
<feature type="region of interest" description="Disordered" evidence="1">
    <location>
        <begin position="348"/>
        <end position="459"/>
    </location>
</feature>
<protein>
    <recommendedName>
        <fullName evidence="4">DNA (cytosine-5)-methyltransferase 1 replication foci domain-containing protein</fullName>
    </recommendedName>
</protein>
<dbReference type="AlphaFoldDB" id="A0A225AVZ6"/>
<evidence type="ECO:0000256" key="1">
    <source>
        <dbReference type="SAM" id="MobiDB-lite"/>
    </source>
</evidence>
<evidence type="ECO:0008006" key="4">
    <source>
        <dbReference type="Google" id="ProtNLM"/>
    </source>
</evidence>
<dbReference type="OrthoDB" id="5382953at2759"/>
<dbReference type="Proteomes" id="UP000214365">
    <property type="component" value="Unassembled WGS sequence"/>
</dbReference>
<dbReference type="RefSeq" id="XP_020121599.1">
    <property type="nucleotide sequence ID" value="XM_020265805.1"/>
</dbReference>
<feature type="compositionally biased region" description="Polar residues" evidence="1">
    <location>
        <begin position="475"/>
        <end position="484"/>
    </location>
</feature>
<organism evidence="2 3">
    <name type="scientific">Talaromyces atroroseus</name>
    <dbReference type="NCBI Taxonomy" id="1441469"/>
    <lineage>
        <taxon>Eukaryota</taxon>
        <taxon>Fungi</taxon>
        <taxon>Dikarya</taxon>
        <taxon>Ascomycota</taxon>
        <taxon>Pezizomycotina</taxon>
        <taxon>Eurotiomycetes</taxon>
        <taxon>Eurotiomycetidae</taxon>
        <taxon>Eurotiales</taxon>
        <taxon>Trichocomaceae</taxon>
        <taxon>Talaromyces</taxon>
        <taxon>Talaromyces sect. Trachyspermi</taxon>
    </lineage>
</organism>
<comment type="caution">
    <text evidence="2">The sequence shown here is derived from an EMBL/GenBank/DDBJ whole genome shotgun (WGS) entry which is preliminary data.</text>
</comment>
<name>A0A225AVZ6_TALAT</name>
<evidence type="ECO:0000313" key="3">
    <source>
        <dbReference type="Proteomes" id="UP000214365"/>
    </source>
</evidence>
<gene>
    <name evidence="2" type="ORF">UA08_03498</name>
</gene>
<proteinExistence type="predicted"/>